<dbReference type="InterPro" id="IPR016181">
    <property type="entry name" value="Acyl_CoA_acyltransferase"/>
</dbReference>
<evidence type="ECO:0000313" key="4">
    <source>
        <dbReference type="EMBL" id="SHE57372.1"/>
    </source>
</evidence>
<dbReference type="Pfam" id="PF00583">
    <property type="entry name" value="Acetyltransf_1"/>
    <property type="match status" value="1"/>
</dbReference>
<reference evidence="4 5" key="1">
    <citation type="submission" date="2016-11" db="EMBL/GenBank/DDBJ databases">
        <authorList>
            <person name="Jaros S."/>
            <person name="Januszkiewicz K."/>
            <person name="Wedrychowicz H."/>
        </authorList>
    </citation>
    <scope>NUCLEOTIDE SEQUENCE [LARGE SCALE GENOMIC DNA]</scope>
    <source>
        <strain evidence="4 5">DSM 44523</strain>
    </source>
</reference>
<proteinExistence type="predicted"/>
<evidence type="ECO:0000259" key="3">
    <source>
        <dbReference type="PROSITE" id="PS51186"/>
    </source>
</evidence>
<keyword evidence="5" id="KW-1185">Reference proteome</keyword>
<dbReference type="CDD" id="cd04301">
    <property type="entry name" value="NAT_SF"/>
    <property type="match status" value="1"/>
</dbReference>
<dbReference type="AlphaFoldDB" id="A0A1M4UKT0"/>
<dbReference type="EMBL" id="FQVN01000001">
    <property type="protein sequence ID" value="SHE57372.1"/>
    <property type="molecule type" value="Genomic_DNA"/>
</dbReference>
<keyword evidence="2" id="KW-0012">Acyltransferase</keyword>
<protein>
    <submittedName>
        <fullName evidence="4">Ribosomal protein S18 acetylase RimI</fullName>
    </submittedName>
</protein>
<keyword evidence="1" id="KW-0808">Transferase</keyword>
<evidence type="ECO:0000256" key="1">
    <source>
        <dbReference type="ARBA" id="ARBA00022679"/>
    </source>
</evidence>
<organism evidence="4 5">
    <name type="scientific">Streptoalloteichus hindustanus</name>
    <dbReference type="NCBI Taxonomy" id="2017"/>
    <lineage>
        <taxon>Bacteria</taxon>
        <taxon>Bacillati</taxon>
        <taxon>Actinomycetota</taxon>
        <taxon>Actinomycetes</taxon>
        <taxon>Pseudonocardiales</taxon>
        <taxon>Pseudonocardiaceae</taxon>
        <taxon>Streptoalloteichus</taxon>
    </lineage>
</organism>
<dbReference type="PANTHER" id="PTHR43877:SF2">
    <property type="entry name" value="AMINOALKYLPHOSPHONATE N-ACETYLTRANSFERASE-RELATED"/>
    <property type="match status" value="1"/>
</dbReference>
<keyword evidence="4" id="KW-0689">Ribosomal protein</keyword>
<feature type="domain" description="N-acetyltransferase" evidence="3">
    <location>
        <begin position="1"/>
        <end position="167"/>
    </location>
</feature>
<gene>
    <name evidence="4" type="ORF">SAMN05444320_101466</name>
</gene>
<dbReference type="GO" id="GO:0016747">
    <property type="term" value="F:acyltransferase activity, transferring groups other than amino-acyl groups"/>
    <property type="evidence" value="ECO:0007669"/>
    <property type="project" value="InterPro"/>
</dbReference>
<dbReference type="Proteomes" id="UP000184501">
    <property type="component" value="Unassembled WGS sequence"/>
</dbReference>
<dbReference type="PANTHER" id="PTHR43877">
    <property type="entry name" value="AMINOALKYLPHOSPHONATE N-ACETYLTRANSFERASE-RELATED-RELATED"/>
    <property type="match status" value="1"/>
</dbReference>
<sequence length="170" mass="18875">MKIRPGGPADAPAVLKMFDDAVAWLVAHGRSGQWGDKPWSSNPERVEFVQKTAAEDGFWIAEIDGNPAGTLCVAEEPTRYITPADERELYVRLLLTAREYAGHRVGSTLLDHARDIARERGIDLVRVDCYAGGDGSLIRYYTRNGFTPTERFHVGDWPGQLFEQRLGGTA</sequence>
<evidence type="ECO:0000313" key="5">
    <source>
        <dbReference type="Proteomes" id="UP000184501"/>
    </source>
</evidence>
<dbReference type="STRING" id="2017.SAMN05444320_101466"/>
<keyword evidence="4" id="KW-0687">Ribonucleoprotein</keyword>
<dbReference type="GO" id="GO:0005840">
    <property type="term" value="C:ribosome"/>
    <property type="evidence" value="ECO:0007669"/>
    <property type="project" value="UniProtKB-KW"/>
</dbReference>
<dbReference type="SUPFAM" id="SSF55729">
    <property type="entry name" value="Acyl-CoA N-acyltransferases (Nat)"/>
    <property type="match status" value="1"/>
</dbReference>
<accession>A0A1M4UKT0</accession>
<dbReference type="PROSITE" id="PS51186">
    <property type="entry name" value="GNAT"/>
    <property type="match status" value="1"/>
</dbReference>
<evidence type="ECO:0000256" key="2">
    <source>
        <dbReference type="ARBA" id="ARBA00023315"/>
    </source>
</evidence>
<dbReference type="InterPro" id="IPR050832">
    <property type="entry name" value="Bact_Acetyltransf"/>
</dbReference>
<name>A0A1M4UKT0_STRHI</name>
<dbReference type="InterPro" id="IPR000182">
    <property type="entry name" value="GNAT_dom"/>
</dbReference>
<dbReference type="Gene3D" id="3.40.630.30">
    <property type="match status" value="1"/>
</dbReference>